<dbReference type="PROSITE" id="PS01219">
    <property type="entry name" value="AMMONIUM_TRANSP"/>
    <property type="match status" value="1"/>
</dbReference>
<evidence type="ECO:0000256" key="3">
    <source>
        <dbReference type="ARBA" id="ARBA00022448"/>
    </source>
</evidence>
<comment type="caution">
    <text evidence="11">The sequence shown here is derived from an EMBL/GenBank/DDBJ whole genome shotgun (WGS) entry which is preliminary data.</text>
</comment>
<evidence type="ECO:0000256" key="4">
    <source>
        <dbReference type="ARBA" id="ARBA00022692"/>
    </source>
</evidence>
<dbReference type="GO" id="GO:0008519">
    <property type="term" value="F:ammonium channel activity"/>
    <property type="evidence" value="ECO:0007669"/>
    <property type="project" value="InterPro"/>
</dbReference>
<reference evidence="11 12" key="1">
    <citation type="submission" date="2015-09" db="EMBL/GenBank/DDBJ databases">
        <title>Genome sequence of Acetobacterium wieringae DSM 1911.</title>
        <authorList>
            <person name="Poehlein A."/>
            <person name="Bengelsdorf F.R."/>
            <person name="Schiel-Bengelsdorf B."/>
            <person name="Duerre P."/>
            <person name="Daniel R."/>
        </authorList>
    </citation>
    <scope>NUCLEOTIDE SEQUENCE [LARGE SCALE GENOMIC DNA]</scope>
    <source>
        <strain evidence="11 12">DSM 1911</strain>
    </source>
</reference>
<feature type="transmembrane region" description="Helical" evidence="9">
    <location>
        <begin position="41"/>
        <end position="62"/>
    </location>
</feature>
<feature type="transmembrane region" description="Helical" evidence="9">
    <location>
        <begin position="315"/>
        <end position="336"/>
    </location>
</feature>
<proteinExistence type="inferred from homology"/>
<feature type="transmembrane region" description="Helical" evidence="9">
    <location>
        <begin position="100"/>
        <end position="120"/>
    </location>
</feature>
<feature type="transmembrane region" description="Helical" evidence="9">
    <location>
        <begin position="224"/>
        <end position="248"/>
    </location>
</feature>
<dbReference type="PANTHER" id="PTHR43029">
    <property type="entry name" value="AMMONIUM TRANSPORTER MEP2"/>
    <property type="match status" value="1"/>
</dbReference>
<keyword evidence="7 9" id="KW-0924">Ammonia transport</keyword>
<comment type="subcellular location">
    <subcellularLocation>
        <location evidence="9">Cell membrane</location>
        <topology evidence="9">Multi-pass membrane protein</topology>
    </subcellularLocation>
    <subcellularLocation>
        <location evidence="1">Membrane</location>
        <topology evidence="1">Multi-pass membrane protein</topology>
    </subcellularLocation>
</comment>
<dbReference type="SUPFAM" id="SSF111352">
    <property type="entry name" value="Ammonium transporter"/>
    <property type="match status" value="1"/>
</dbReference>
<keyword evidence="6 9" id="KW-0472">Membrane</keyword>
<dbReference type="AlphaFoldDB" id="A0A1F2PJP1"/>
<evidence type="ECO:0000256" key="7">
    <source>
        <dbReference type="ARBA" id="ARBA00023177"/>
    </source>
</evidence>
<evidence type="ECO:0000256" key="9">
    <source>
        <dbReference type="RuleBase" id="RU362002"/>
    </source>
</evidence>
<dbReference type="PANTHER" id="PTHR43029:SF10">
    <property type="entry name" value="AMMONIUM TRANSPORTER MEP2"/>
    <property type="match status" value="1"/>
</dbReference>
<evidence type="ECO:0000256" key="6">
    <source>
        <dbReference type="ARBA" id="ARBA00023136"/>
    </source>
</evidence>
<gene>
    <name evidence="11" type="primary">nrgA_2</name>
    <name evidence="11" type="ORF">ACWI_08750</name>
</gene>
<keyword evidence="3 9" id="KW-0813">Transport</keyword>
<dbReference type="EMBL" id="LKEU01000018">
    <property type="protein sequence ID" value="OFV71570.1"/>
    <property type="molecule type" value="Genomic_DNA"/>
</dbReference>
<dbReference type="OrthoDB" id="9814202at2"/>
<dbReference type="GO" id="GO:0005886">
    <property type="term" value="C:plasma membrane"/>
    <property type="evidence" value="ECO:0007669"/>
    <property type="project" value="UniProtKB-SubCell"/>
</dbReference>
<dbReference type="InterPro" id="IPR029020">
    <property type="entry name" value="Ammonium/urea_transptr"/>
</dbReference>
<evidence type="ECO:0000313" key="11">
    <source>
        <dbReference type="EMBL" id="OFV71570.1"/>
    </source>
</evidence>
<dbReference type="NCBIfam" id="TIGR00836">
    <property type="entry name" value="amt"/>
    <property type="match status" value="1"/>
</dbReference>
<organism evidence="11 12">
    <name type="scientific">Acetobacterium wieringae</name>
    <dbReference type="NCBI Taxonomy" id="52694"/>
    <lineage>
        <taxon>Bacteria</taxon>
        <taxon>Bacillati</taxon>
        <taxon>Bacillota</taxon>
        <taxon>Clostridia</taxon>
        <taxon>Eubacteriales</taxon>
        <taxon>Eubacteriaceae</taxon>
        <taxon>Acetobacterium</taxon>
    </lineage>
</organism>
<sequence length="417" mass="43651">MINSGDVAFVLIGSMLVFFMTPGLGLFYGGMVRRKNVINTLMSVLFCCGLATVMWFAIGYSISFGEDVGGLGVVGNLSNAFFSGVSATEAGPYAANIPGALFAIFQLMFCIITPAILVGALEGRMKFSAMFIFIAFWLLLVYYPLAHMVWGLGGFIAGLGAVDFAGGNVIHISSGVSGLIACIILGKRKGYGILAYHPHNIPMVFTGGAILWVGWFAFNGASALAANGLAVQAMGNTMIASSAAMLSWMLMESILYKKVTVLGAVTGAVIGLVAITPGSGFVPFGAALVIGALVSPICLFFMTKVKQKFGYDDSLDAFGCHGIGGIWGGIATGLFAQSAINPIAQWDGLFFGATELFVAQLMAVGISVIYSAAMTTVIMLVLKKVMTIRVSPEAEALGLDISEHSEQGYPAFSGIDQ</sequence>
<dbReference type="RefSeq" id="WP_070370218.1">
    <property type="nucleotide sequence ID" value="NZ_LKEU01000018.1"/>
</dbReference>
<protein>
    <recommendedName>
        <fullName evidence="8 9">Ammonium transporter</fullName>
    </recommendedName>
</protein>
<dbReference type="InterPro" id="IPR018047">
    <property type="entry name" value="Ammonium_transpt_CS"/>
</dbReference>
<evidence type="ECO:0000256" key="5">
    <source>
        <dbReference type="ARBA" id="ARBA00022989"/>
    </source>
</evidence>
<feature type="transmembrane region" description="Helical" evidence="9">
    <location>
        <begin position="281"/>
        <end position="303"/>
    </location>
</feature>
<dbReference type="Gene3D" id="1.10.3430.10">
    <property type="entry name" value="Ammonium transporter AmtB like domains"/>
    <property type="match status" value="1"/>
</dbReference>
<accession>A0A1F2PJP1</accession>
<keyword evidence="5 9" id="KW-1133">Transmembrane helix</keyword>
<dbReference type="Proteomes" id="UP000176244">
    <property type="component" value="Unassembled WGS sequence"/>
</dbReference>
<feature type="transmembrane region" description="Helical" evidence="9">
    <location>
        <begin position="6"/>
        <end position="29"/>
    </location>
</feature>
<evidence type="ECO:0000256" key="2">
    <source>
        <dbReference type="ARBA" id="ARBA00005887"/>
    </source>
</evidence>
<dbReference type="InterPro" id="IPR024041">
    <property type="entry name" value="NH4_transpt_AmtB-like_dom"/>
</dbReference>
<feature type="transmembrane region" description="Helical" evidence="9">
    <location>
        <begin position="255"/>
        <end position="275"/>
    </location>
</feature>
<evidence type="ECO:0000313" key="12">
    <source>
        <dbReference type="Proteomes" id="UP000176244"/>
    </source>
</evidence>
<comment type="similarity">
    <text evidence="2 9">Belongs to the ammonia transporter channel (TC 1.A.11.2) family.</text>
</comment>
<dbReference type="InterPro" id="IPR001905">
    <property type="entry name" value="Ammonium_transpt"/>
</dbReference>
<evidence type="ECO:0000256" key="1">
    <source>
        <dbReference type="ARBA" id="ARBA00004141"/>
    </source>
</evidence>
<feature type="transmembrane region" description="Helical" evidence="9">
    <location>
        <begin position="127"/>
        <end position="145"/>
    </location>
</feature>
<evidence type="ECO:0000259" key="10">
    <source>
        <dbReference type="Pfam" id="PF00909"/>
    </source>
</evidence>
<name>A0A1F2PJP1_9FIRM</name>
<dbReference type="Pfam" id="PF00909">
    <property type="entry name" value="Ammonium_transp"/>
    <property type="match status" value="1"/>
</dbReference>
<feature type="transmembrane region" description="Helical" evidence="9">
    <location>
        <begin position="165"/>
        <end position="186"/>
    </location>
</feature>
<keyword evidence="4 9" id="KW-0812">Transmembrane</keyword>
<dbReference type="STRING" id="52694.ACWI_08750"/>
<evidence type="ECO:0000256" key="8">
    <source>
        <dbReference type="ARBA" id="ARBA00050025"/>
    </source>
</evidence>
<feature type="transmembrane region" description="Helical" evidence="9">
    <location>
        <begin position="198"/>
        <end position="218"/>
    </location>
</feature>
<feature type="domain" description="Ammonium transporter AmtB-like" evidence="10">
    <location>
        <begin position="8"/>
        <end position="409"/>
    </location>
</feature>
<feature type="transmembrane region" description="Helical" evidence="9">
    <location>
        <begin position="356"/>
        <end position="382"/>
    </location>
</feature>